<reference evidence="4" key="1">
    <citation type="submission" date="2009-10" db="EMBL/GenBank/DDBJ databases">
        <title>Diversity of trophic interactions inside an arsenic-rich microbial ecosystem.</title>
        <authorList>
            <person name="Bertin P.N."/>
            <person name="Heinrich-Salmeron A."/>
            <person name="Pelletier E."/>
            <person name="Goulhen-Chollet F."/>
            <person name="Arsene-Ploetze F."/>
            <person name="Gallien S."/>
            <person name="Calteau A."/>
            <person name="Vallenet D."/>
            <person name="Casiot C."/>
            <person name="Chane-Woon-Ming B."/>
            <person name="Giloteaux L."/>
            <person name="Barakat M."/>
            <person name="Bonnefoy V."/>
            <person name="Bruneel O."/>
            <person name="Chandler M."/>
            <person name="Cleiss J."/>
            <person name="Duran R."/>
            <person name="Elbaz-Poulichet F."/>
            <person name="Fonknechten N."/>
            <person name="Lauga B."/>
            <person name="Mornico D."/>
            <person name="Ortet P."/>
            <person name="Schaeffer C."/>
            <person name="Siguier P."/>
            <person name="Alexander Thil Smith A."/>
            <person name="Van Dorsselaer A."/>
            <person name="Weissenbach J."/>
            <person name="Medigue C."/>
            <person name="Le Paslier D."/>
        </authorList>
    </citation>
    <scope>NUCLEOTIDE SEQUENCE</scope>
</reference>
<dbReference type="InterPro" id="IPR050602">
    <property type="entry name" value="Malonyl-ACP_OMT"/>
</dbReference>
<organism evidence="4">
    <name type="scientific">mine drainage metagenome</name>
    <dbReference type="NCBI Taxonomy" id="410659"/>
    <lineage>
        <taxon>unclassified sequences</taxon>
        <taxon>metagenomes</taxon>
        <taxon>ecological metagenomes</taxon>
    </lineage>
</organism>
<evidence type="ECO:0000259" key="3">
    <source>
        <dbReference type="Pfam" id="PF08241"/>
    </source>
</evidence>
<dbReference type="PANTHER" id="PTHR13090:SF1">
    <property type="entry name" value="ARGININE-HYDROXYLASE NDUFAF5, MITOCHONDRIAL"/>
    <property type="match status" value="1"/>
</dbReference>
<dbReference type="GO" id="GO:0032259">
    <property type="term" value="P:methylation"/>
    <property type="evidence" value="ECO:0007669"/>
    <property type="project" value="UniProtKB-KW"/>
</dbReference>
<keyword evidence="2 4" id="KW-0808">Transferase</keyword>
<accession>E6PTP3</accession>
<sequence length="305" mass="33334">MSTPPTAPVQGLQPGTVSARDRLARRPAPFIWQEAARRMAERLPLLKLQPQSVFDMGCAWGDGLALLRQQYARAQIVGVEPSALLADAARKAHAGRNWLRGLRGQGRTEVIAAPLSGPIGAQTALPAAQMLWSNLALPWVAELDAMFAAWHRALLPDGVLMFTTFGPDTLRELRRAECRDLGVIPPTYPDMHDLGDMLVHQGFAEPVMDMEMLHLRYASPKDALAELAELGRPVHAAVAHGLRTPRQWQALQHALLNQAQAAGRTEVGLSFELVYGHAFKPATQPARAGVASFPLEQLRATGRKR</sequence>
<dbReference type="Pfam" id="PF08241">
    <property type="entry name" value="Methyltransf_11"/>
    <property type="match status" value="1"/>
</dbReference>
<keyword evidence="1 4" id="KW-0489">Methyltransferase</keyword>
<dbReference type="InterPro" id="IPR029063">
    <property type="entry name" value="SAM-dependent_MTases_sf"/>
</dbReference>
<proteinExistence type="predicted"/>
<evidence type="ECO:0000313" key="4">
    <source>
        <dbReference type="EMBL" id="CBH98300.1"/>
    </source>
</evidence>
<dbReference type="CDD" id="cd02440">
    <property type="entry name" value="AdoMet_MTases"/>
    <property type="match status" value="1"/>
</dbReference>
<name>E6PTP3_9ZZZZ</name>
<dbReference type="InterPro" id="IPR013216">
    <property type="entry name" value="Methyltransf_11"/>
</dbReference>
<dbReference type="GO" id="GO:0008168">
    <property type="term" value="F:methyltransferase activity"/>
    <property type="evidence" value="ECO:0007669"/>
    <property type="project" value="UniProtKB-KW"/>
</dbReference>
<dbReference type="EMBL" id="CABM01000050">
    <property type="protein sequence ID" value="CBH98300.1"/>
    <property type="molecule type" value="Genomic_DNA"/>
</dbReference>
<protein>
    <submittedName>
        <fullName evidence="4">Putative S-adenosyl-L-methionine-dependent methyltransferase</fullName>
    </submittedName>
</protein>
<evidence type="ECO:0000256" key="1">
    <source>
        <dbReference type="ARBA" id="ARBA00022603"/>
    </source>
</evidence>
<gene>
    <name evidence="4" type="ORF">CARN2_3776</name>
</gene>
<feature type="domain" description="Methyltransferase type 11" evidence="3">
    <location>
        <begin position="55"/>
        <end position="162"/>
    </location>
</feature>
<comment type="caution">
    <text evidence="4">The sequence shown here is derived from an EMBL/GenBank/DDBJ whole genome shotgun (WGS) entry which is preliminary data.</text>
</comment>
<dbReference type="PANTHER" id="PTHR13090">
    <property type="entry name" value="ARGININE-HYDROXYLASE NDUFAF5, MITOCHONDRIAL"/>
    <property type="match status" value="1"/>
</dbReference>
<dbReference type="AlphaFoldDB" id="E6PTP3"/>
<dbReference type="SUPFAM" id="SSF53335">
    <property type="entry name" value="S-adenosyl-L-methionine-dependent methyltransferases"/>
    <property type="match status" value="1"/>
</dbReference>
<evidence type="ECO:0000256" key="2">
    <source>
        <dbReference type="ARBA" id="ARBA00022679"/>
    </source>
</evidence>
<dbReference type="Gene3D" id="3.40.50.150">
    <property type="entry name" value="Vaccinia Virus protein VP39"/>
    <property type="match status" value="1"/>
</dbReference>